<dbReference type="CDD" id="cd08291">
    <property type="entry name" value="ETR_like_1"/>
    <property type="match status" value="1"/>
</dbReference>
<keyword evidence="7" id="KW-1185">Reference proteome</keyword>
<dbReference type="SUPFAM" id="SSF50129">
    <property type="entry name" value="GroES-like"/>
    <property type="match status" value="1"/>
</dbReference>
<organism evidence="5 6">
    <name type="scientific">Sphingobium limneticum</name>
    <dbReference type="NCBI Taxonomy" id="1007511"/>
    <lineage>
        <taxon>Bacteria</taxon>
        <taxon>Pseudomonadati</taxon>
        <taxon>Pseudomonadota</taxon>
        <taxon>Alphaproteobacteria</taxon>
        <taxon>Sphingomonadales</taxon>
        <taxon>Sphingomonadaceae</taxon>
        <taxon>Sphingobium</taxon>
    </lineage>
</organism>
<evidence type="ECO:0000256" key="2">
    <source>
        <dbReference type="ARBA" id="ARBA00023002"/>
    </source>
</evidence>
<dbReference type="RefSeq" id="WP_150424925.1">
    <property type="nucleotide sequence ID" value="NZ_VYQA01000003.1"/>
</dbReference>
<dbReference type="GO" id="GO:0016651">
    <property type="term" value="F:oxidoreductase activity, acting on NAD(P)H"/>
    <property type="evidence" value="ECO:0007669"/>
    <property type="project" value="TreeGrafter"/>
</dbReference>
<dbReference type="PANTHER" id="PTHR48106:SF18">
    <property type="entry name" value="QUINONE OXIDOREDUCTASE PIG3"/>
    <property type="match status" value="1"/>
</dbReference>
<evidence type="ECO:0000259" key="3">
    <source>
        <dbReference type="SMART" id="SM00829"/>
    </source>
</evidence>
<dbReference type="Gene3D" id="3.90.180.10">
    <property type="entry name" value="Medium-chain alcohol dehydrogenases, catalytic domain"/>
    <property type="match status" value="1"/>
</dbReference>
<dbReference type="Pfam" id="PF08240">
    <property type="entry name" value="ADH_N"/>
    <property type="match status" value="1"/>
</dbReference>
<dbReference type="InterPro" id="IPR011032">
    <property type="entry name" value="GroES-like_sf"/>
</dbReference>
<dbReference type="SMART" id="SM00829">
    <property type="entry name" value="PKS_ER"/>
    <property type="match status" value="1"/>
</dbReference>
<sequence>MTDTHGLKIISTLTDDGRLVVELAEESLPPPQGHEILIRVEAAPINPSDLGLLFGPADVADADYGEGRIVAQMPDGARRAMAARVGQAMPVGNEGAGTVIAAGDSAQAQALLGKHVACVPGGMFAQYRVVDAKTVMPLPDEATAEQGASAFVNPLTALGFVETMRRDGHGAIVHTAAASNLGQMLVRIAREDGVPLVNIVRSPAQVAILKDVGADHVVDSSSETFGEDLRVALRATGATLAFDAIGGGALVGQILHAMEQVASEGQAYSRYGSNSAKSAYIYGALDTGPTILNRNFGFSWNVGGWLLFPFLQSAPAEVGERMRTRVRDSLTTTFASPYKARISLKDALTREAVLTYNARRTGEKYLLVPNG</sequence>
<keyword evidence="1" id="KW-0521">NADP</keyword>
<dbReference type="PANTHER" id="PTHR48106">
    <property type="entry name" value="QUINONE OXIDOREDUCTASE PIG3-RELATED"/>
    <property type="match status" value="1"/>
</dbReference>
<dbReference type="SUPFAM" id="SSF51735">
    <property type="entry name" value="NAD(P)-binding Rossmann-fold domains"/>
    <property type="match status" value="1"/>
</dbReference>
<proteinExistence type="predicted"/>
<dbReference type="InterPro" id="IPR036291">
    <property type="entry name" value="NAD(P)-bd_dom_sf"/>
</dbReference>
<gene>
    <name evidence="5" type="ORF">F4U95_05750</name>
    <name evidence="4" type="ORF">F4U96_05750</name>
</gene>
<reference evidence="6 7" key="1">
    <citation type="submission" date="2019-09" db="EMBL/GenBank/DDBJ databases">
        <authorList>
            <person name="Feng G."/>
        </authorList>
    </citation>
    <scope>NUCLEOTIDE SEQUENCE [LARGE SCALE GENOMIC DNA]</scope>
    <source>
        <strain evidence="5 6">KACC 19283</strain>
        <strain evidence="4 7">KACC 19284</strain>
    </source>
</reference>
<protein>
    <submittedName>
        <fullName evidence="5">Zinc-binding dehydrogenase</fullName>
    </submittedName>
</protein>
<dbReference type="InterPro" id="IPR020843">
    <property type="entry name" value="ER"/>
</dbReference>
<name>A0A5J5I6W6_9SPHN</name>
<dbReference type="InterPro" id="IPR013149">
    <property type="entry name" value="ADH-like_C"/>
</dbReference>
<dbReference type="InterPro" id="IPR013154">
    <property type="entry name" value="ADH-like_N"/>
</dbReference>
<evidence type="ECO:0000313" key="6">
    <source>
        <dbReference type="Proteomes" id="UP000325933"/>
    </source>
</evidence>
<dbReference type="Proteomes" id="UP000325933">
    <property type="component" value="Unassembled WGS sequence"/>
</dbReference>
<accession>A0A5J5I6W6</accession>
<feature type="domain" description="Enoyl reductase (ER)" evidence="3">
    <location>
        <begin position="17"/>
        <end position="292"/>
    </location>
</feature>
<dbReference type="Proteomes" id="UP000326364">
    <property type="component" value="Unassembled WGS sequence"/>
</dbReference>
<keyword evidence="2" id="KW-0560">Oxidoreductase</keyword>
<evidence type="ECO:0000313" key="4">
    <source>
        <dbReference type="EMBL" id="KAA9019745.1"/>
    </source>
</evidence>
<dbReference type="GO" id="GO:0070402">
    <property type="term" value="F:NADPH binding"/>
    <property type="evidence" value="ECO:0007669"/>
    <property type="project" value="TreeGrafter"/>
</dbReference>
<evidence type="ECO:0000313" key="5">
    <source>
        <dbReference type="EMBL" id="KAA9032203.1"/>
    </source>
</evidence>
<dbReference type="EMBL" id="VYQA01000003">
    <property type="protein sequence ID" value="KAA9032203.1"/>
    <property type="molecule type" value="Genomic_DNA"/>
</dbReference>
<dbReference type="AlphaFoldDB" id="A0A5J5I6W6"/>
<dbReference type="Pfam" id="PF00107">
    <property type="entry name" value="ADH_zinc_N"/>
    <property type="match status" value="1"/>
</dbReference>
<comment type="caution">
    <text evidence="5">The sequence shown here is derived from an EMBL/GenBank/DDBJ whole genome shotgun (WGS) entry which is preliminary data.</text>
</comment>
<evidence type="ECO:0000313" key="7">
    <source>
        <dbReference type="Proteomes" id="UP000326364"/>
    </source>
</evidence>
<evidence type="ECO:0000256" key="1">
    <source>
        <dbReference type="ARBA" id="ARBA00022857"/>
    </source>
</evidence>
<dbReference type="Gene3D" id="3.40.50.720">
    <property type="entry name" value="NAD(P)-binding Rossmann-like Domain"/>
    <property type="match status" value="1"/>
</dbReference>
<dbReference type="EMBL" id="VYQB01000003">
    <property type="protein sequence ID" value="KAA9019745.1"/>
    <property type="molecule type" value="Genomic_DNA"/>
</dbReference>